<dbReference type="InterPro" id="IPR044789">
    <property type="entry name" value="Put_A1-4-GlycosylTfrase_plant"/>
</dbReference>
<dbReference type="Pfam" id="PF04572">
    <property type="entry name" value="Gb3_synth"/>
    <property type="match status" value="1"/>
</dbReference>
<evidence type="ECO:0000259" key="1">
    <source>
        <dbReference type="Pfam" id="PF04572"/>
    </source>
</evidence>
<dbReference type="AlphaFoldDB" id="A0A7J0EZI7"/>
<dbReference type="GO" id="GO:0016740">
    <property type="term" value="F:transferase activity"/>
    <property type="evidence" value="ECO:0007669"/>
    <property type="project" value="UniProtKB-KW"/>
</dbReference>
<dbReference type="SUPFAM" id="SSF53448">
    <property type="entry name" value="Nucleotide-diphospho-sugar transferases"/>
    <property type="match status" value="1"/>
</dbReference>
<name>A0A7J0EZI7_9ERIC</name>
<reference evidence="2 3" key="1">
    <citation type="submission" date="2019-07" db="EMBL/GenBank/DDBJ databases">
        <title>De Novo Assembly of kiwifruit Actinidia rufa.</title>
        <authorList>
            <person name="Sugita-Konishi S."/>
            <person name="Sato K."/>
            <person name="Mori E."/>
            <person name="Abe Y."/>
            <person name="Kisaki G."/>
            <person name="Hamano K."/>
            <person name="Suezawa K."/>
            <person name="Otani M."/>
            <person name="Fukuda T."/>
            <person name="Manabe T."/>
            <person name="Gomi K."/>
            <person name="Tabuchi M."/>
            <person name="Akimitsu K."/>
            <person name="Kataoka I."/>
        </authorList>
    </citation>
    <scope>NUCLEOTIDE SEQUENCE [LARGE SCALE GENOMIC DNA]</scope>
    <source>
        <strain evidence="3">cv. Fuchu</strain>
    </source>
</reference>
<dbReference type="InterPro" id="IPR029044">
    <property type="entry name" value="Nucleotide-diphossugar_trans"/>
</dbReference>
<dbReference type="EMBL" id="BJWL01000008">
    <property type="protein sequence ID" value="GFY91851.1"/>
    <property type="molecule type" value="Genomic_DNA"/>
</dbReference>
<dbReference type="InterPro" id="IPR007652">
    <property type="entry name" value="A1-4-GlycosylTfrase_dom"/>
</dbReference>
<dbReference type="PANTHER" id="PTHR46781:SF5">
    <property type="entry name" value="ALPHA 1,4-GLYCOSYLTRANSFERASE FAMILY PROTEIN"/>
    <property type="match status" value="1"/>
</dbReference>
<sequence>MLSLKEENPPSIRKTHFPILQKSKNSVIFEAKRMGKRKPMFKFLLSEAGSDRFSTRVKEFFGSNSCQSRFFMTWISSIDSFGDRELFTVESLFSTQWLNLGLIGYEMAMLIRSLSKLRNVIGAQTIDLETGNWSRLNNAVMVFDKGHPLLYKFIQEFALTFDGNKWGHNGPYLVSRVVSRVKGRLGFDFGILSPMAFYPVDWSRIDGLFWGPRNETHSKWLSGKLNHIRSQSYAVHLWNRQSRKIDIEEGSIIGHLMSDSCVFCNSSALNL</sequence>
<dbReference type="Gene3D" id="3.90.550.20">
    <property type="match status" value="1"/>
</dbReference>
<comment type="caution">
    <text evidence="2">The sequence shown here is derived from an EMBL/GenBank/DDBJ whole genome shotgun (WGS) entry which is preliminary data.</text>
</comment>
<protein>
    <submittedName>
        <fullName evidence="2">Alpha 1,4-glycosyltransferase family protein</fullName>
    </submittedName>
</protein>
<accession>A0A7J0EZI7</accession>
<dbReference type="PANTHER" id="PTHR46781">
    <property type="entry name" value="ALPHA 1,4-GLYCOSYLTRANSFERASE FAMILY PROTEIN"/>
    <property type="match status" value="1"/>
</dbReference>
<organism evidence="2 3">
    <name type="scientific">Actinidia rufa</name>
    <dbReference type="NCBI Taxonomy" id="165716"/>
    <lineage>
        <taxon>Eukaryota</taxon>
        <taxon>Viridiplantae</taxon>
        <taxon>Streptophyta</taxon>
        <taxon>Embryophyta</taxon>
        <taxon>Tracheophyta</taxon>
        <taxon>Spermatophyta</taxon>
        <taxon>Magnoliopsida</taxon>
        <taxon>eudicotyledons</taxon>
        <taxon>Gunneridae</taxon>
        <taxon>Pentapetalae</taxon>
        <taxon>asterids</taxon>
        <taxon>Ericales</taxon>
        <taxon>Actinidiaceae</taxon>
        <taxon>Actinidia</taxon>
    </lineage>
</organism>
<proteinExistence type="predicted"/>
<keyword evidence="3" id="KW-1185">Reference proteome</keyword>
<dbReference type="Proteomes" id="UP000585474">
    <property type="component" value="Unassembled WGS sequence"/>
</dbReference>
<dbReference type="OrthoDB" id="409543at2759"/>
<evidence type="ECO:0000313" key="2">
    <source>
        <dbReference type="EMBL" id="GFY91851.1"/>
    </source>
</evidence>
<keyword evidence="2" id="KW-0808">Transferase</keyword>
<gene>
    <name evidence="2" type="ORF">Acr_08g0002470</name>
</gene>
<feature type="domain" description="Alpha 1,4-glycosyltransferase" evidence="1">
    <location>
        <begin position="143"/>
        <end position="267"/>
    </location>
</feature>
<evidence type="ECO:0000313" key="3">
    <source>
        <dbReference type="Proteomes" id="UP000585474"/>
    </source>
</evidence>